<feature type="transmembrane region" description="Helical" evidence="8">
    <location>
        <begin position="34"/>
        <end position="52"/>
    </location>
</feature>
<evidence type="ECO:0000313" key="9">
    <source>
        <dbReference type="EMBL" id="KKP44427.1"/>
    </source>
</evidence>
<evidence type="ECO:0000313" key="10">
    <source>
        <dbReference type="Proteomes" id="UP000034302"/>
    </source>
</evidence>
<proteinExistence type="inferred from homology"/>
<keyword evidence="7 8" id="KW-0472">Membrane</keyword>
<evidence type="ECO:0008006" key="11">
    <source>
        <dbReference type="Google" id="ProtNLM"/>
    </source>
</evidence>
<protein>
    <recommendedName>
        <fullName evidence="11">Permease</fullName>
    </recommendedName>
</protein>
<gene>
    <name evidence="9" type="ORF">UR34_C0003G0053</name>
</gene>
<feature type="transmembrane region" description="Helical" evidence="8">
    <location>
        <begin position="169"/>
        <end position="195"/>
    </location>
</feature>
<dbReference type="Proteomes" id="UP000034302">
    <property type="component" value="Unassembled WGS sequence"/>
</dbReference>
<evidence type="ECO:0000256" key="6">
    <source>
        <dbReference type="ARBA" id="ARBA00022989"/>
    </source>
</evidence>
<dbReference type="GO" id="GO:0005886">
    <property type="term" value="C:plasma membrane"/>
    <property type="evidence" value="ECO:0007669"/>
    <property type="project" value="UniProtKB-SubCell"/>
</dbReference>
<evidence type="ECO:0000256" key="2">
    <source>
        <dbReference type="ARBA" id="ARBA00009773"/>
    </source>
</evidence>
<dbReference type="EMBL" id="LBOV01000003">
    <property type="protein sequence ID" value="KKP44427.1"/>
    <property type="molecule type" value="Genomic_DNA"/>
</dbReference>
<dbReference type="Pfam" id="PF01594">
    <property type="entry name" value="AI-2E_transport"/>
    <property type="match status" value="1"/>
</dbReference>
<feature type="transmembrane region" description="Helical" evidence="8">
    <location>
        <begin position="87"/>
        <end position="113"/>
    </location>
</feature>
<accession>A0A0G0CM09</accession>
<feature type="transmembrane region" description="Helical" evidence="8">
    <location>
        <begin position="228"/>
        <end position="253"/>
    </location>
</feature>
<evidence type="ECO:0000256" key="5">
    <source>
        <dbReference type="ARBA" id="ARBA00022692"/>
    </source>
</evidence>
<dbReference type="GO" id="GO:0055085">
    <property type="term" value="P:transmembrane transport"/>
    <property type="evidence" value="ECO:0007669"/>
    <property type="project" value="TreeGrafter"/>
</dbReference>
<keyword evidence="5 8" id="KW-0812">Transmembrane</keyword>
<keyword evidence="3" id="KW-0813">Transport</keyword>
<comment type="subcellular location">
    <subcellularLocation>
        <location evidence="1">Cell membrane</location>
        <topology evidence="1">Multi-pass membrane protein</topology>
    </subcellularLocation>
</comment>
<evidence type="ECO:0000256" key="3">
    <source>
        <dbReference type="ARBA" id="ARBA00022448"/>
    </source>
</evidence>
<feature type="transmembrane region" description="Helical" evidence="8">
    <location>
        <begin position="58"/>
        <end position="80"/>
    </location>
</feature>
<feature type="transmembrane region" description="Helical" evidence="8">
    <location>
        <begin position="259"/>
        <end position="281"/>
    </location>
</feature>
<evidence type="ECO:0000256" key="1">
    <source>
        <dbReference type="ARBA" id="ARBA00004651"/>
    </source>
</evidence>
<comment type="similarity">
    <text evidence="2">Belongs to the autoinducer-2 exporter (AI-2E) (TC 2.A.86) family.</text>
</comment>
<name>A0A0G0CM09_9BACT</name>
<dbReference type="AlphaFoldDB" id="A0A0G0CM09"/>
<feature type="transmembrane region" description="Helical" evidence="8">
    <location>
        <begin position="329"/>
        <end position="360"/>
    </location>
</feature>
<organism evidence="9 10">
    <name type="scientific">candidate division WS6 bacterium GW2011_GWC1_33_20</name>
    <dbReference type="NCBI Taxonomy" id="1619089"/>
    <lineage>
        <taxon>Bacteria</taxon>
        <taxon>Candidatus Dojkabacteria</taxon>
    </lineage>
</organism>
<comment type="caution">
    <text evidence="9">The sequence shown here is derived from an EMBL/GenBank/DDBJ whole genome shotgun (WGS) entry which is preliminary data.</text>
</comment>
<evidence type="ECO:0000256" key="8">
    <source>
        <dbReference type="SAM" id="Phobius"/>
    </source>
</evidence>
<sequence length="375" mass="41264">MQKVLNINKEKELAELEKIKAMEKHDNPTVSIEFSWKLILLLTIVLGLIFFGEQIASIAFFIFFAVVLMSSALPIVNWLVSKKFTKGWAVVLTFFTGIVLLLAIIAIVVIPLVGQIDNLINTVPVWIKNFTSNFNGLGFGDYRLDSTVINKTVSDWLEKLTLVDSFETLAVALGGVFSWTSLLFAAFIFSIYLVLDHDNILDLGLIKITSDEKRERVKRLVLDVEAKLGRWLLGQATVSTIAGTVLGLVLALFNVPFALPMGVFIALMSTIPSLGATIAVIPPLLVALIVNGPITALAILLIFIVYQQIENNFIIPRVMGNAMGVRPILILFTAAAFLILFGIWGAVLAVPVIVIGRICYEFYIDLQKLKAKGSI</sequence>
<dbReference type="InterPro" id="IPR002549">
    <property type="entry name" value="AI-2E-like"/>
</dbReference>
<dbReference type="PANTHER" id="PTHR21716">
    <property type="entry name" value="TRANSMEMBRANE PROTEIN"/>
    <property type="match status" value="1"/>
</dbReference>
<keyword evidence="4" id="KW-1003">Cell membrane</keyword>
<dbReference type="PANTHER" id="PTHR21716:SF53">
    <property type="entry name" value="PERMEASE PERM-RELATED"/>
    <property type="match status" value="1"/>
</dbReference>
<evidence type="ECO:0000256" key="7">
    <source>
        <dbReference type="ARBA" id="ARBA00023136"/>
    </source>
</evidence>
<evidence type="ECO:0000256" key="4">
    <source>
        <dbReference type="ARBA" id="ARBA00022475"/>
    </source>
</evidence>
<reference evidence="9 10" key="1">
    <citation type="journal article" date="2015" name="Nature">
        <title>rRNA introns, odd ribosomes, and small enigmatic genomes across a large radiation of phyla.</title>
        <authorList>
            <person name="Brown C.T."/>
            <person name="Hug L.A."/>
            <person name="Thomas B.C."/>
            <person name="Sharon I."/>
            <person name="Castelle C.J."/>
            <person name="Singh A."/>
            <person name="Wilkins M.J."/>
            <person name="Williams K.H."/>
            <person name="Banfield J.F."/>
        </authorList>
    </citation>
    <scope>NUCLEOTIDE SEQUENCE [LARGE SCALE GENOMIC DNA]</scope>
</reference>
<keyword evidence="6 8" id="KW-1133">Transmembrane helix</keyword>
<feature type="transmembrane region" description="Helical" evidence="8">
    <location>
        <begin position="288"/>
        <end position="309"/>
    </location>
</feature>